<dbReference type="EMBL" id="PVXL01000015">
    <property type="protein sequence ID" value="PRR77044.1"/>
    <property type="molecule type" value="Genomic_DNA"/>
</dbReference>
<dbReference type="InterPro" id="IPR002509">
    <property type="entry name" value="NODB_dom"/>
</dbReference>
<dbReference type="GO" id="GO:0005975">
    <property type="term" value="P:carbohydrate metabolic process"/>
    <property type="evidence" value="ECO:0007669"/>
    <property type="project" value="InterPro"/>
</dbReference>
<dbReference type="PROSITE" id="PS51677">
    <property type="entry name" value="NODB"/>
    <property type="match status" value="1"/>
</dbReference>
<feature type="domain" description="NodB homology" evidence="1">
    <location>
        <begin position="1"/>
        <end position="95"/>
    </location>
</feature>
<dbReference type="SUPFAM" id="SSF88713">
    <property type="entry name" value="Glycoside hydrolase/deacetylase"/>
    <property type="match status" value="1"/>
</dbReference>
<dbReference type="Proteomes" id="UP000239430">
    <property type="component" value="Unassembled WGS sequence"/>
</dbReference>
<dbReference type="InterPro" id="IPR011330">
    <property type="entry name" value="Glyco_hydro/deAcase_b/a-brl"/>
</dbReference>
<accession>A0A9X7P7D6</accession>
<sequence>MLQRLHLYKLQGTFFVYPFRAQVAGAEISERVQEIAAFGHEIAQHTHFYAGTKIDKPDKVNDLSKENIARCLQRDFETLCDMGFRPYGFTAGGWI</sequence>
<proteinExistence type="predicted"/>
<organism evidence="2 3">
    <name type="scientific">Neomoorella stamsii</name>
    <dbReference type="NCBI Taxonomy" id="1266720"/>
    <lineage>
        <taxon>Bacteria</taxon>
        <taxon>Bacillati</taxon>
        <taxon>Bacillota</taxon>
        <taxon>Clostridia</taxon>
        <taxon>Neomoorellales</taxon>
        <taxon>Neomoorellaceae</taxon>
        <taxon>Neomoorella</taxon>
    </lineage>
</organism>
<evidence type="ECO:0000313" key="2">
    <source>
        <dbReference type="EMBL" id="PRR77044.1"/>
    </source>
</evidence>
<dbReference type="GO" id="GO:0016810">
    <property type="term" value="F:hydrolase activity, acting on carbon-nitrogen (but not peptide) bonds"/>
    <property type="evidence" value="ECO:0007669"/>
    <property type="project" value="InterPro"/>
</dbReference>
<name>A0A9X7P7D6_9FIRM</name>
<dbReference type="AlphaFoldDB" id="A0A9X7P7D6"/>
<keyword evidence="3" id="KW-1185">Reference proteome</keyword>
<protein>
    <recommendedName>
        <fullName evidence="1">NodB homology domain-containing protein</fullName>
    </recommendedName>
</protein>
<evidence type="ECO:0000313" key="3">
    <source>
        <dbReference type="Proteomes" id="UP000239430"/>
    </source>
</evidence>
<reference evidence="2 3" key="1">
    <citation type="submission" date="2018-03" db="EMBL/GenBank/DDBJ databases">
        <title>Genome sequence of Moorella stamsii DSM 26217.</title>
        <authorList>
            <person name="Poehlein A."/>
            <person name="Daniel R."/>
        </authorList>
    </citation>
    <scope>NUCLEOTIDE SEQUENCE [LARGE SCALE GENOMIC DNA]</scope>
    <source>
        <strain evidence="3">DSM 26217</strain>
    </source>
</reference>
<dbReference type="Gene3D" id="3.20.20.370">
    <property type="entry name" value="Glycoside hydrolase/deacetylase"/>
    <property type="match status" value="1"/>
</dbReference>
<evidence type="ECO:0000259" key="1">
    <source>
        <dbReference type="PROSITE" id="PS51677"/>
    </source>
</evidence>
<gene>
    <name evidence="2" type="ORF">MOST_03400</name>
</gene>
<comment type="caution">
    <text evidence="2">The sequence shown here is derived from an EMBL/GenBank/DDBJ whole genome shotgun (WGS) entry which is preliminary data.</text>
</comment>